<gene>
    <name evidence="1" type="ORF">GCM10011520_33160</name>
</gene>
<comment type="caution">
    <text evidence="1">The sequence shown here is derived from an EMBL/GenBank/DDBJ whole genome shotgun (WGS) entry which is preliminary data.</text>
</comment>
<keyword evidence="2" id="KW-1185">Reference proteome</keyword>
<evidence type="ECO:0000313" key="2">
    <source>
        <dbReference type="Proteomes" id="UP000606498"/>
    </source>
</evidence>
<accession>A0ABQ1TDY4</accession>
<proteinExistence type="predicted"/>
<dbReference type="RefSeq" id="WP_100144377.1">
    <property type="nucleotide sequence ID" value="NZ_AP024618.1"/>
</dbReference>
<dbReference type="Proteomes" id="UP000606498">
    <property type="component" value="Unassembled WGS sequence"/>
</dbReference>
<name>A0ABQ1TDY4_9GAMM</name>
<sequence>MSESIVSRWQVLGQRLQQLAAEENWSGVRRLNQQMIQLLRQSGKPSSQAELLARQYLESCHAQVIAQLQTQKTLVQRQMRQLLEQQEGLSAYQLTQLSQPEFQPEITTKGDSY</sequence>
<dbReference type="EMBL" id="BMKO01000010">
    <property type="protein sequence ID" value="GGE90075.1"/>
    <property type="molecule type" value="Genomic_DNA"/>
</dbReference>
<organism evidence="1 2">
    <name type="scientific">Shewanella carassii</name>
    <dbReference type="NCBI Taxonomy" id="1987584"/>
    <lineage>
        <taxon>Bacteria</taxon>
        <taxon>Pseudomonadati</taxon>
        <taxon>Pseudomonadota</taxon>
        <taxon>Gammaproteobacteria</taxon>
        <taxon>Alteromonadales</taxon>
        <taxon>Shewanellaceae</taxon>
        <taxon>Shewanella</taxon>
    </lineage>
</organism>
<evidence type="ECO:0008006" key="3">
    <source>
        <dbReference type="Google" id="ProtNLM"/>
    </source>
</evidence>
<protein>
    <recommendedName>
        <fullName evidence="3">Flagellar protein FliT</fullName>
    </recommendedName>
</protein>
<evidence type="ECO:0000313" key="1">
    <source>
        <dbReference type="EMBL" id="GGE90075.1"/>
    </source>
</evidence>
<reference evidence="2" key="1">
    <citation type="journal article" date="2019" name="Int. J. Syst. Evol. Microbiol.">
        <title>The Global Catalogue of Microorganisms (GCM) 10K type strain sequencing project: providing services to taxonomists for standard genome sequencing and annotation.</title>
        <authorList>
            <consortium name="The Broad Institute Genomics Platform"/>
            <consortium name="The Broad Institute Genome Sequencing Center for Infectious Disease"/>
            <person name="Wu L."/>
            <person name="Ma J."/>
        </authorList>
    </citation>
    <scope>NUCLEOTIDE SEQUENCE [LARGE SCALE GENOMIC DNA]</scope>
    <source>
        <strain evidence="2">CGMCC 1.16033</strain>
    </source>
</reference>